<dbReference type="InterPro" id="IPR000160">
    <property type="entry name" value="GGDEF_dom"/>
</dbReference>
<dbReference type="PANTHER" id="PTHR46663:SF2">
    <property type="entry name" value="GGDEF DOMAIN-CONTAINING PROTEIN"/>
    <property type="match status" value="1"/>
</dbReference>
<organism evidence="2 3">
    <name type="scientific">Acinetobacter bouvetii</name>
    <dbReference type="NCBI Taxonomy" id="202951"/>
    <lineage>
        <taxon>Bacteria</taxon>
        <taxon>Pseudomonadati</taxon>
        <taxon>Pseudomonadota</taxon>
        <taxon>Gammaproteobacteria</taxon>
        <taxon>Moraxellales</taxon>
        <taxon>Moraxellaceae</taxon>
        <taxon>Acinetobacter</taxon>
    </lineage>
</organism>
<dbReference type="EMBL" id="SGSU01000017">
    <property type="protein sequence ID" value="RZG65235.1"/>
    <property type="molecule type" value="Genomic_DNA"/>
</dbReference>
<evidence type="ECO:0000313" key="2">
    <source>
        <dbReference type="EMBL" id="RZG65235.1"/>
    </source>
</evidence>
<dbReference type="STRING" id="202951.GCA_001485025_01767"/>
<evidence type="ECO:0000313" key="3">
    <source>
        <dbReference type="Proteomes" id="UP000293483"/>
    </source>
</evidence>
<dbReference type="InterPro" id="IPR043128">
    <property type="entry name" value="Rev_trsase/Diguanyl_cyclase"/>
</dbReference>
<dbReference type="SUPFAM" id="SSF55073">
    <property type="entry name" value="Nucleotide cyclase"/>
    <property type="match status" value="1"/>
</dbReference>
<dbReference type="InterPro" id="IPR052163">
    <property type="entry name" value="DGC-Regulatory_Protein"/>
</dbReference>
<dbReference type="Gene3D" id="3.30.450.40">
    <property type="match status" value="1"/>
</dbReference>
<name>A0A4Q7APY4_9GAMM</name>
<dbReference type="PROSITE" id="PS50887">
    <property type="entry name" value="GGDEF"/>
    <property type="match status" value="1"/>
</dbReference>
<dbReference type="Pfam" id="PF00990">
    <property type="entry name" value="GGDEF"/>
    <property type="match status" value="1"/>
</dbReference>
<dbReference type="NCBIfam" id="TIGR00254">
    <property type="entry name" value="GGDEF"/>
    <property type="match status" value="1"/>
</dbReference>
<dbReference type="SUPFAM" id="SSF55781">
    <property type="entry name" value="GAF domain-like"/>
    <property type="match status" value="1"/>
</dbReference>
<proteinExistence type="predicted"/>
<dbReference type="Proteomes" id="UP000293483">
    <property type="component" value="Unassembled WGS sequence"/>
</dbReference>
<protein>
    <submittedName>
        <fullName evidence="2">GGDEF domain-containing protein</fullName>
    </submittedName>
</protein>
<dbReference type="SMART" id="SM00065">
    <property type="entry name" value="GAF"/>
    <property type="match status" value="1"/>
</dbReference>
<dbReference type="InterPro" id="IPR029016">
    <property type="entry name" value="GAF-like_dom_sf"/>
</dbReference>
<accession>A0A4Q7APY4</accession>
<gene>
    <name evidence="2" type="ORF">EXE25_14530</name>
</gene>
<dbReference type="CDD" id="cd01949">
    <property type="entry name" value="GGDEF"/>
    <property type="match status" value="1"/>
</dbReference>
<comment type="caution">
    <text evidence="2">The sequence shown here is derived from an EMBL/GenBank/DDBJ whole genome shotgun (WGS) entry which is preliminary data.</text>
</comment>
<dbReference type="InterPro" id="IPR003018">
    <property type="entry name" value="GAF"/>
</dbReference>
<dbReference type="SMART" id="SM00267">
    <property type="entry name" value="GGDEF"/>
    <property type="match status" value="1"/>
</dbReference>
<feature type="domain" description="GGDEF" evidence="1">
    <location>
        <begin position="206"/>
        <end position="335"/>
    </location>
</feature>
<dbReference type="Pfam" id="PF13185">
    <property type="entry name" value="GAF_2"/>
    <property type="match status" value="1"/>
</dbReference>
<dbReference type="InterPro" id="IPR029787">
    <property type="entry name" value="Nucleotide_cyclase"/>
</dbReference>
<sequence length="335" mass="36414">MPKSKQPTPKQLMSVIQTQTAIAKLGLDLNAVMTLVAEQAQSLTHAKGSVVELAEDGEMVYRAVSGGASHLLGLRLNQKNSLSGLCIEENKTLYCQDSESDARVDREACRKVGLRSMAVVPLVHCNEAIGVLKIYSECADAFKEGDLQLLGLMSELIAAAMYHATKYGAQELYKLATQDNLTGLANRALFLDCLRQGLESAKKNKKVIGILMIDMDGLKPINDRYGHRAGDAALKEIGQRIASHTRNDDLVARLGGDEFAVILTNIADLDLATKAMNRIAETCGLPFAFENVSLKIGASIGLAVFPEDAQSIDQLMETADLKMYDNKRQRKMADA</sequence>
<evidence type="ECO:0000259" key="1">
    <source>
        <dbReference type="PROSITE" id="PS50887"/>
    </source>
</evidence>
<reference evidence="2 3" key="1">
    <citation type="submission" date="2019-02" db="EMBL/GenBank/DDBJ databases">
        <title>The Batch Genome Submission of Acinetobacter spp. strains.</title>
        <authorList>
            <person name="Qin J."/>
            <person name="Hu Y."/>
            <person name="Ye H."/>
            <person name="Wei L."/>
            <person name="Feng Y."/>
            <person name="Zong Z."/>
        </authorList>
    </citation>
    <scope>NUCLEOTIDE SEQUENCE [LARGE SCALE GENOMIC DNA]</scope>
    <source>
        <strain evidence="2 3">WCHABo060081</strain>
    </source>
</reference>
<dbReference type="PANTHER" id="PTHR46663">
    <property type="entry name" value="DIGUANYLATE CYCLASE DGCT-RELATED"/>
    <property type="match status" value="1"/>
</dbReference>
<dbReference type="Gene3D" id="3.30.70.270">
    <property type="match status" value="1"/>
</dbReference>
<dbReference type="AlphaFoldDB" id="A0A4Q7APY4"/>
<dbReference type="RefSeq" id="WP_130147497.1">
    <property type="nucleotide sequence ID" value="NZ_SGSU01000017.1"/>
</dbReference>